<accession>A0A9N8KYV7</accession>
<evidence type="ECO:0000256" key="1">
    <source>
        <dbReference type="SAM" id="MobiDB-lite"/>
    </source>
</evidence>
<name>A0A9N8KYV7_CHRIL</name>
<evidence type="ECO:0000313" key="3">
    <source>
        <dbReference type="Proteomes" id="UP001154114"/>
    </source>
</evidence>
<feature type="region of interest" description="Disordered" evidence="1">
    <location>
        <begin position="48"/>
        <end position="89"/>
    </location>
</feature>
<reference evidence="2" key="1">
    <citation type="submission" date="2021-12" db="EMBL/GenBank/DDBJ databases">
        <authorList>
            <person name="King R."/>
        </authorList>
    </citation>
    <scope>NUCLEOTIDE SEQUENCE</scope>
</reference>
<dbReference type="AlphaFoldDB" id="A0A9N8KYV7"/>
<gene>
    <name evidence="2" type="ORF">CINC_LOCUS11164</name>
</gene>
<dbReference type="EMBL" id="LR824008">
    <property type="protein sequence ID" value="CAD0196876.1"/>
    <property type="molecule type" value="Genomic_DNA"/>
</dbReference>
<keyword evidence="3" id="KW-1185">Reference proteome</keyword>
<protein>
    <submittedName>
        <fullName evidence="2">Uncharacterized protein</fullName>
    </submittedName>
</protein>
<dbReference type="Proteomes" id="UP001154114">
    <property type="component" value="Chromosome 5"/>
</dbReference>
<dbReference type="OrthoDB" id="10559036at2759"/>
<organism evidence="2 3">
    <name type="scientific">Chrysodeixis includens</name>
    <name type="common">Soybean looper</name>
    <name type="synonym">Pseudoplusia includens</name>
    <dbReference type="NCBI Taxonomy" id="689277"/>
    <lineage>
        <taxon>Eukaryota</taxon>
        <taxon>Metazoa</taxon>
        <taxon>Ecdysozoa</taxon>
        <taxon>Arthropoda</taxon>
        <taxon>Hexapoda</taxon>
        <taxon>Insecta</taxon>
        <taxon>Pterygota</taxon>
        <taxon>Neoptera</taxon>
        <taxon>Endopterygota</taxon>
        <taxon>Lepidoptera</taxon>
        <taxon>Glossata</taxon>
        <taxon>Ditrysia</taxon>
        <taxon>Noctuoidea</taxon>
        <taxon>Noctuidae</taxon>
        <taxon>Plusiinae</taxon>
        <taxon>Chrysodeixis</taxon>
    </lineage>
</organism>
<evidence type="ECO:0000313" key="2">
    <source>
        <dbReference type="EMBL" id="CAD0196876.1"/>
    </source>
</evidence>
<proteinExistence type="predicted"/>
<feature type="compositionally biased region" description="Low complexity" evidence="1">
    <location>
        <begin position="63"/>
        <end position="80"/>
    </location>
</feature>
<sequence>MSWSGSSVQSGRVGNFLRDLEMLHSLSSRLDTGYATDTTTDISTLARRRAARRADEDTNLHYSSAASNSSNESTPSLTSTCDLHSLLTA</sequence>